<keyword evidence="2" id="KW-1185">Reference proteome</keyword>
<organism evidence="1 2">
    <name type="scientific">Gigaspora margarita</name>
    <dbReference type="NCBI Taxonomy" id="4874"/>
    <lineage>
        <taxon>Eukaryota</taxon>
        <taxon>Fungi</taxon>
        <taxon>Fungi incertae sedis</taxon>
        <taxon>Mucoromycota</taxon>
        <taxon>Glomeromycotina</taxon>
        <taxon>Glomeromycetes</taxon>
        <taxon>Diversisporales</taxon>
        <taxon>Gigasporaceae</taxon>
        <taxon>Gigaspora</taxon>
    </lineage>
</organism>
<proteinExistence type="predicted"/>
<reference evidence="1 2" key="1">
    <citation type="submission" date="2021-06" db="EMBL/GenBank/DDBJ databases">
        <authorList>
            <person name="Kallberg Y."/>
            <person name="Tangrot J."/>
            <person name="Rosling A."/>
        </authorList>
    </citation>
    <scope>NUCLEOTIDE SEQUENCE [LARGE SCALE GENOMIC DNA]</scope>
    <source>
        <strain evidence="1 2">120-4 pot B 10/14</strain>
    </source>
</reference>
<protein>
    <submittedName>
        <fullName evidence="1">38470_t:CDS:1</fullName>
    </submittedName>
</protein>
<evidence type="ECO:0000313" key="2">
    <source>
        <dbReference type="Proteomes" id="UP000789901"/>
    </source>
</evidence>
<evidence type="ECO:0000313" key="1">
    <source>
        <dbReference type="EMBL" id="CAG8682335.1"/>
    </source>
</evidence>
<sequence>MEEVKETICNVESKRTIVSKSRKPSYQVRIKILSHNPTDFLKEFQIQLENKNIKKIFGITIDPDTNKFEYNIFEELEDFMELDNSEETDKIIGEFRTADMTIPELSIKLQEHSNIVYT</sequence>
<dbReference type="EMBL" id="CAJVQB010006347">
    <property type="protein sequence ID" value="CAG8682335.1"/>
    <property type="molecule type" value="Genomic_DNA"/>
</dbReference>
<accession>A0ABN7UV39</accession>
<dbReference type="Proteomes" id="UP000789901">
    <property type="component" value="Unassembled WGS sequence"/>
</dbReference>
<gene>
    <name evidence="1" type="ORF">GMARGA_LOCUS11036</name>
</gene>
<name>A0ABN7UV39_GIGMA</name>
<feature type="non-terminal residue" evidence="1">
    <location>
        <position position="118"/>
    </location>
</feature>
<comment type="caution">
    <text evidence="1">The sequence shown here is derived from an EMBL/GenBank/DDBJ whole genome shotgun (WGS) entry which is preliminary data.</text>
</comment>